<evidence type="ECO:0000256" key="4">
    <source>
        <dbReference type="ARBA" id="ARBA00023136"/>
    </source>
</evidence>
<dbReference type="Proteomes" id="UP000580910">
    <property type="component" value="Unassembled WGS sequence"/>
</dbReference>
<reference evidence="9 10" key="1">
    <citation type="submission" date="2020-07" db="EMBL/GenBank/DDBJ databases">
        <title>Sequencing the genomes of 1000 actinobacteria strains.</title>
        <authorList>
            <person name="Klenk H.-P."/>
        </authorList>
    </citation>
    <scope>NUCLEOTIDE SEQUENCE [LARGE SCALE GENOMIC DNA]</scope>
    <source>
        <strain evidence="9 10">DSM 21349</strain>
    </source>
</reference>
<keyword evidence="6 7" id="KW-0961">Cell wall biogenesis/degradation</keyword>
<dbReference type="Pfam" id="PF02618">
    <property type="entry name" value="YceG"/>
    <property type="match status" value="1"/>
</dbReference>
<evidence type="ECO:0000256" key="8">
    <source>
        <dbReference type="SAM" id="MobiDB-lite"/>
    </source>
</evidence>
<accession>A0A7W3P947</accession>
<feature type="region of interest" description="Disordered" evidence="8">
    <location>
        <begin position="1"/>
        <end position="28"/>
    </location>
</feature>
<feature type="site" description="Important for catalytic activity" evidence="7">
    <location>
        <position position="262"/>
    </location>
</feature>
<dbReference type="GO" id="GO:0071555">
    <property type="term" value="P:cell wall organization"/>
    <property type="evidence" value="ECO:0007669"/>
    <property type="project" value="UniProtKB-KW"/>
</dbReference>
<dbReference type="RefSeq" id="WP_182537863.1">
    <property type="nucleotide sequence ID" value="NZ_JACGXA010000001.1"/>
</dbReference>
<keyword evidence="2 7" id="KW-0812">Transmembrane</keyword>
<dbReference type="AlphaFoldDB" id="A0A7W3P947"/>
<dbReference type="PANTHER" id="PTHR30518:SF2">
    <property type="entry name" value="ENDOLYTIC MUREIN TRANSGLYCOSYLASE"/>
    <property type="match status" value="1"/>
</dbReference>
<sequence>MSERPIEPEGPHDGAYEQEDDLLPPVGGRRRKGRGLKGCLAVLVALAVVVGGFYFAVTRGVDFISSHFSSAEDFNGPAHGKVSFEVHDGDSIAAMGRNLKAAGVVASVQAFTDAAAAEPRSTGIQVGFYQLQKEMPAADALAVLIDPANIVKDTVTIPEGLRVADIVALLAKKTDFSAGQFQKVLDNPDQLGLPDYAQGNPEGYLFPSTYDFGPTEKPAQMLTDMVDRWKQAADDADLEGAAQRLGYTPAELMTVASLVQSEGRGSDMPKIARVIYNRITGTETNGLLQIDSTVNYATDNQLGAVPTTDDLQIDSPYNTYVHPGLPPTPIEAPGDAAIAAATHPADGNWYYYVTVNLATGETKFAETYDEFLRYKDELRQYCETESAGAC</sequence>
<keyword evidence="10" id="KW-1185">Reference proteome</keyword>
<dbReference type="InterPro" id="IPR003770">
    <property type="entry name" value="MLTG-like"/>
</dbReference>
<dbReference type="GO" id="GO:0005886">
    <property type="term" value="C:plasma membrane"/>
    <property type="evidence" value="ECO:0007669"/>
    <property type="project" value="UniProtKB-SubCell"/>
</dbReference>
<dbReference type="EC" id="4.2.2.29" evidence="7"/>
<dbReference type="GO" id="GO:0008932">
    <property type="term" value="F:lytic endotransglycosylase activity"/>
    <property type="evidence" value="ECO:0007669"/>
    <property type="project" value="UniProtKB-UniRule"/>
</dbReference>
<comment type="catalytic activity">
    <reaction evidence="7">
        <text>a peptidoglycan chain = a peptidoglycan chain with N-acetyl-1,6-anhydromuramyl-[peptide] at the reducing end + a peptidoglycan chain with N-acetylglucosamine at the non-reducing end.</text>
        <dbReference type="EC" id="4.2.2.29"/>
    </reaction>
</comment>
<evidence type="ECO:0000313" key="9">
    <source>
        <dbReference type="EMBL" id="MBA8803069.1"/>
    </source>
</evidence>
<evidence type="ECO:0000256" key="2">
    <source>
        <dbReference type="ARBA" id="ARBA00022692"/>
    </source>
</evidence>
<feature type="transmembrane region" description="Helical" evidence="7">
    <location>
        <begin position="38"/>
        <end position="57"/>
    </location>
</feature>
<keyword evidence="1 7" id="KW-1003">Cell membrane</keyword>
<dbReference type="Gene3D" id="3.30.1490.480">
    <property type="entry name" value="Endolytic murein transglycosylase"/>
    <property type="match status" value="1"/>
</dbReference>
<evidence type="ECO:0000313" key="10">
    <source>
        <dbReference type="Proteomes" id="UP000580910"/>
    </source>
</evidence>
<dbReference type="CDD" id="cd08010">
    <property type="entry name" value="MltG_like"/>
    <property type="match status" value="1"/>
</dbReference>
<evidence type="ECO:0000256" key="6">
    <source>
        <dbReference type="ARBA" id="ARBA00023316"/>
    </source>
</evidence>
<evidence type="ECO:0000256" key="3">
    <source>
        <dbReference type="ARBA" id="ARBA00022989"/>
    </source>
</evidence>
<dbReference type="NCBIfam" id="TIGR00247">
    <property type="entry name" value="endolytic transglycosylase MltG"/>
    <property type="match status" value="1"/>
</dbReference>
<dbReference type="HAMAP" id="MF_02065">
    <property type="entry name" value="MltG"/>
    <property type="match status" value="1"/>
</dbReference>
<gene>
    <name evidence="7" type="primary">mltG</name>
    <name evidence="9" type="ORF">FB382_001360</name>
</gene>
<name>A0A7W3P947_9ACTN</name>
<dbReference type="EMBL" id="JACGXA010000001">
    <property type="protein sequence ID" value="MBA8803069.1"/>
    <property type="molecule type" value="Genomic_DNA"/>
</dbReference>
<comment type="similarity">
    <text evidence="7">Belongs to the transglycosylase MltG family.</text>
</comment>
<proteinExistence type="inferred from homology"/>
<keyword evidence="5 7" id="KW-0456">Lyase</keyword>
<comment type="caution">
    <text evidence="9">The sequence shown here is derived from an EMBL/GenBank/DDBJ whole genome shotgun (WGS) entry which is preliminary data.</text>
</comment>
<organism evidence="9 10">
    <name type="scientific">Nocardioides ginsengisegetis</name>
    <dbReference type="NCBI Taxonomy" id="661491"/>
    <lineage>
        <taxon>Bacteria</taxon>
        <taxon>Bacillati</taxon>
        <taxon>Actinomycetota</taxon>
        <taxon>Actinomycetes</taxon>
        <taxon>Propionibacteriales</taxon>
        <taxon>Nocardioidaceae</taxon>
        <taxon>Nocardioides</taxon>
    </lineage>
</organism>
<feature type="compositionally biased region" description="Basic and acidic residues" evidence="8">
    <location>
        <begin position="1"/>
        <end position="15"/>
    </location>
</feature>
<keyword evidence="3 7" id="KW-1133">Transmembrane helix</keyword>
<dbReference type="GO" id="GO:0009252">
    <property type="term" value="P:peptidoglycan biosynthetic process"/>
    <property type="evidence" value="ECO:0007669"/>
    <property type="project" value="UniProtKB-UniRule"/>
</dbReference>
<keyword evidence="4 7" id="KW-0472">Membrane</keyword>
<evidence type="ECO:0000256" key="7">
    <source>
        <dbReference type="HAMAP-Rule" id="MF_02065"/>
    </source>
</evidence>
<dbReference type="PANTHER" id="PTHR30518">
    <property type="entry name" value="ENDOLYTIC MUREIN TRANSGLYCOSYLASE"/>
    <property type="match status" value="1"/>
</dbReference>
<protein>
    <recommendedName>
        <fullName evidence="7">Endolytic murein transglycosylase</fullName>
        <ecNumber evidence="7">4.2.2.29</ecNumber>
    </recommendedName>
    <alternativeName>
        <fullName evidence="7">Peptidoglycan lytic transglycosylase</fullName>
    </alternativeName>
    <alternativeName>
        <fullName evidence="7">Peptidoglycan polymerization terminase</fullName>
    </alternativeName>
</protein>
<comment type="function">
    <text evidence="7">Functions as a peptidoglycan terminase that cleaves nascent peptidoglycan strands endolytically to terminate their elongation.</text>
</comment>
<evidence type="ECO:0000256" key="1">
    <source>
        <dbReference type="ARBA" id="ARBA00022475"/>
    </source>
</evidence>
<comment type="subcellular location">
    <subcellularLocation>
        <location evidence="7">Cell membrane</location>
        <topology evidence="7">Single-pass membrane protein</topology>
    </subcellularLocation>
</comment>
<evidence type="ECO:0000256" key="5">
    <source>
        <dbReference type="ARBA" id="ARBA00023239"/>
    </source>
</evidence>